<accession>T1DCJ1</accession>
<feature type="non-terminal residue" evidence="1">
    <location>
        <position position="123"/>
    </location>
</feature>
<dbReference type="AlphaFoldDB" id="T1DCJ1"/>
<gene>
    <name evidence="1" type="ORF">B1B_00019</name>
</gene>
<reference evidence="1" key="2">
    <citation type="journal article" date="2014" name="ISME J.">
        <title>Microbial stratification in low pH oxic and suboxic macroscopic growths along an acid mine drainage.</title>
        <authorList>
            <person name="Mendez-Garcia C."/>
            <person name="Mesa V."/>
            <person name="Sprenger R.R."/>
            <person name="Richter M."/>
            <person name="Diez M.S."/>
            <person name="Solano J."/>
            <person name="Bargiela R."/>
            <person name="Golyshina O.V."/>
            <person name="Manteca A."/>
            <person name="Ramos J.L."/>
            <person name="Gallego J.R."/>
            <person name="Llorente I."/>
            <person name="Martins Dos Santos V.A."/>
            <person name="Jensen O.N."/>
            <person name="Pelaez A.I."/>
            <person name="Sanchez J."/>
            <person name="Ferrer M."/>
        </authorList>
    </citation>
    <scope>NUCLEOTIDE SEQUENCE</scope>
</reference>
<reference evidence="1" key="1">
    <citation type="submission" date="2013-08" db="EMBL/GenBank/DDBJ databases">
        <authorList>
            <person name="Mendez C."/>
            <person name="Richter M."/>
            <person name="Ferrer M."/>
            <person name="Sanchez J."/>
        </authorList>
    </citation>
    <scope>NUCLEOTIDE SEQUENCE</scope>
</reference>
<protein>
    <submittedName>
        <fullName evidence="1">Transposase</fullName>
    </submittedName>
</protein>
<evidence type="ECO:0000313" key="1">
    <source>
        <dbReference type="EMBL" id="EQD79805.1"/>
    </source>
</evidence>
<organism evidence="1">
    <name type="scientific">mine drainage metagenome</name>
    <dbReference type="NCBI Taxonomy" id="410659"/>
    <lineage>
        <taxon>unclassified sequences</taxon>
        <taxon>metagenomes</taxon>
        <taxon>ecological metagenomes</taxon>
    </lineage>
</organism>
<dbReference type="EMBL" id="AUZY01000012">
    <property type="protein sequence ID" value="EQD79805.1"/>
    <property type="molecule type" value="Genomic_DNA"/>
</dbReference>
<comment type="caution">
    <text evidence="1">The sequence shown here is derived from an EMBL/GenBank/DDBJ whole genome shotgun (WGS) entry which is preliminary data.</text>
</comment>
<proteinExistence type="predicted"/>
<sequence length="123" mass="14336">MVFRPGVRKKASVRERLQKNEIKPWQKEMWCIPPEKDAEFVCAMENVLEVYKRPYDPQHPVVCFDEQSKQLVGEITPPIPAAPGQPERCDYEYVRNGTANLFMLNEPLAGKRYVTVTARRTKR</sequence>
<name>T1DCJ1_9ZZZZ</name>